<dbReference type="EMBL" id="CAJVQA010008117">
    <property type="protein sequence ID" value="CAG8666685.1"/>
    <property type="molecule type" value="Genomic_DNA"/>
</dbReference>
<dbReference type="Proteomes" id="UP000789759">
    <property type="component" value="Unassembled WGS sequence"/>
</dbReference>
<evidence type="ECO:0000313" key="1">
    <source>
        <dbReference type="EMBL" id="CAG8666685.1"/>
    </source>
</evidence>
<protein>
    <submittedName>
        <fullName evidence="1">15991_t:CDS:1</fullName>
    </submittedName>
</protein>
<dbReference type="OrthoDB" id="2423948at2759"/>
<accession>A0A9N9E6P4</accession>
<reference evidence="1" key="1">
    <citation type="submission" date="2021-06" db="EMBL/GenBank/DDBJ databases">
        <authorList>
            <person name="Kallberg Y."/>
            <person name="Tangrot J."/>
            <person name="Rosling A."/>
        </authorList>
    </citation>
    <scope>NUCLEOTIDE SEQUENCE</scope>
    <source>
        <strain evidence="1">FL966</strain>
    </source>
</reference>
<dbReference type="AlphaFoldDB" id="A0A9N9E6P4"/>
<sequence length="59" mass="6734">TSMFTTTFDLDELTRYWEIIALLEETSVSTMAKDYLAIMSTSVPYEQLFSLAELTVTKS</sequence>
<gene>
    <name evidence="1" type="ORF">CPELLU_LOCUS10060</name>
</gene>
<name>A0A9N9E6P4_9GLOM</name>
<proteinExistence type="predicted"/>
<feature type="non-terminal residue" evidence="1">
    <location>
        <position position="59"/>
    </location>
</feature>
<comment type="caution">
    <text evidence="1">The sequence shown here is derived from an EMBL/GenBank/DDBJ whole genome shotgun (WGS) entry which is preliminary data.</text>
</comment>
<keyword evidence="2" id="KW-1185">Reference proteome</keyword>
<evidence type="ECO:0000313" key="2">
    <source>
        <dbReference type="Proteomes" id="UP000789759"/>
    </source>
</evidence>
<organism evidence="1 2">
    <name type="scientific">Cetraspora pellucida</name>
    <dbReference type="NCBI Taxonomy" id="1433469"/>
    <lineage>
        <taxon>Eukaryota</taxon>
        <taxon>Fungi</taxon>
        <taxon>Fungi incertae sedis</taxon>
        <taxon>Mucoromycota</taxon>
        <taxon>Glomeromycotina</taxon>
        <taxon>Glomeromycetes</taxon>
        <taxon>Diversisporales</taxon>
        <taxon>Gigasporaceae</taxon>
        <taxon>Cetraspora</taxon>
    </lineage>
</organism>